<organism evidence="13 14">
    <name type="scientific">Ruminiclostridium herbifermentans</name>
    <dbReference type="NCBI Taxonomy" id="2488810"/>
    <lineage>
        <taxon>Bacteria</taxon>
        <taxon>Bacillati</taxon>
        <taxon>Bacillota</taxon>
        <taxon>Clostridia</taxon>
        <taxon>Eubacteriales</taxon>
        <taxon>Oscillospiraceae</taxon>
        <taxon>Ruminiclostridium</taxon>
    </lineage>
</organism>
<feature type="binding site" evidence="11">
    <location>
        <begin position="76"/>
        <end position="77"/>
    </location>
    <ligand>
        <name>FAD</name>
        <dbReference type="ChEBI" id="CHEBI:57692"/>
    </ligand>
</feature>
<feature type="binding site" evidence="12">
    <location>
        <position position="225"/>
    </location>
    <ligand>
        <name>[2Fe-2S] cluster</name>
        <dbReference type="ChEBI" id="CHEBI:190135"/>
    </ligand>
</feature>
<keyword evidence="7" id="KW-0249">Electron transport</keyword>
<dbReference type="InterPro" id="IPR017938">
    <property type="entry name" value="Riboflavin_synthase-like_b-brl"/>
</dbReference>
<dbReference type="EMBL" id="CP061336">
    <property type="protein sequence ID" value="QNU68491.1"/>
    <property type="molecule type" value="Genomic_DNA"/>
</dbReference>
<dbReference type="PROSITE" id="PS51384">
    <property type="entry name" value="FAD_FR"/>
    <property type="match status" value="1"/>
</dbReference>
<evidence type="ECO:0000256" key="4">
    <source>
        <dbReference type="ARBA" id="ARBA00022714"/>
    </source>
</evidence>
<feature type="binding site" evidence="11">
    <location>
        <begin position="52"/>
        <end position="55"/>
    </location>
    <ligand>
        <name>FAD</name>
        <dbReference type="ChEBI" id="CHEBI:57692"/>
    </ligand>
</feature>
<gene>
    <name evidence="13" type="ORF">EHE19_008865</name>
</gene>
<proteinExistence type="inferred from homology"/>
<keyword evidence="2" id="KW-0813">Transport</keyword>
<feature type="binding site" evidence="12">
    <location>
        <position position="250"/>
    </location>
    <ligand>
        <name>[2Fe-2S] cluster</name>
        <dbReference type="ChEBI" id="CHEBI:190135"/>
    </ligand>
</feature>
<evidence type="ECO:0000313" key="14">
    <source>
        <dbReference type="Proteomes" id="UP000306409"/>
    </source>
</evidence>
<feature type="binding site" evidence="12">
    <location>
        <position position="233"/>
    </location>
    <ligand>
        <name>[2Fe-2S] cluster</name>
        <dbReference type="ChEBI" id="CHEBI:190135"/>
    </ligand>
</feature>
<dbReference type="SUPFAM" id="SSF52343">
    <property type="entry name" value="Ferredoxin reductase-like, C-terminal NADP-linked domain"/>
    <property type="match status" value="1"/>
</dbReference>
<keyword evidence="14" id="KW-1185">Reference proteome</keyword>
<dbReference type="GO" id="GO:0006221">
    <property type="term" value="P:pyrimidine nucleotide biosynthetic process"/>
    <property type="evidence" value="ECO:0007669"/>
    <property type="project" value="InterPro"/>
</dbReference>
<evidence type="ECO:0000256" key="3">
    <source>
        <dbReference type="ARBA" id="ARBA00022630"/>
    </source>
</evidence>
<evidence type="ECO:0000256" key="12">
    <source>
        <dbReference type="PIRSR" id="PIRSR006816-2"/>
    </source>
</evidence>
<evidence type="ECO:0000256" key="11">
    <source>
        <dbReference type="PIRSR" id="PIRSR006816-1"/>
    </source>
</evidence>
<dbReference type="InterPro" id="IPR017927">
    <property type="entry name" value="FAD-bd_FR_type"/>
</dbReference>
<dbReference type="OrthoDB" id="9789468at2"/>
<reference evidence="13 14" key="1">
    <citation type="submission" date="2020-09" db="EMBL/GenBank/DDBJ databases">
        <title>Characterization and genome sequencing of Ruminiclostridium sp. nov. MA18.</title>
        <authorList>
            <person name="Rettenmaier R."/>
            <person name="Kowollik M.-L."/>
            <person name="Liebl W."/>
            <person name="Zverlov V."/>
        </authorList>
    </citation>
    <scope>NUCLEOTIDE SEQUENCE [LARGE SCALE GENOMIC DNA]</scope>
    <source>
        <strain evidence="13 14">MA18</strain>
    </source>
</reference>
<feature type="binding site" evidence="12">
    <location>
        <position position="230"/>
    </location>
    <ligand>
        <name>[2Fe-2S] cluster</name>
        <dbReference type="ChEBI" id="CHEBI:190135"/>
    </ligand>
</feature>
<dbReference type="PANTHER" id="PTHR43513:SF3">
    <property type="entry name" value="DIHYDROOROTATE DEHYDROGENASE B (NAD(+)), ELECTRON TRANSFER SUBUNIT-RELATED"/>
    <property type="match status" value="1"/>
</dbReference>
<sequence length="264" mass="28913">MSKVLKEQIDNMEMLCQDVFKMTIKSEYVAANALPGQFVNVKCGGIDALLRRPISICDVDKAKNTFDIVFQIKGNGTEKLCHKCAGDVDIMAPLGNPFLIDDKYKNICVVGGGIGTFPLLYLLKSSKAENKTALLGFRTKAAVVLENQFRAAAQNVEIATDDGTYGSKAFVTDLLEQRILELSKLGQKLDLIYTCGPTPMMRKVAAIAEKNNIACQVSMEQRMGCGIGACLVCACKTKQGEDEWGFSHVCKDGPVFWSTDVCWE</sequence>
<keyword evidence="9 12" id="KW-0411">Iron-sulfur</keyword>
<dbReference type="Gene3D" id="2.40.30.10">
    <property type="entry name" value="Translation factors"/>
    <property type="match status" value="1"/>
</dbReference>
<protein>
    <submittedName>
        <fullName evidence="13">Dihydroorotate dehydrogenase electron transfer subunit</fullName>
    </submittedName>
</protein>
<dbReference type="SUPFAM" id="SSF63380">
    <property type="entry name" value="Riboflavin synthase domain-like"/>
    <property type="match status" value="1"/>
</dbReference>
<keyword evidence="4 12" id="KW-0001">2Fe-2S</keyword>
<dbReference type="GO" id="GO:0051537">
    <property type="term" value="F:2 iron, 2 sulfur cluster binding"/>
    <property type="evidence" value="ECO:0007669"/>
    <property type="project" value="UniProtKB-KW"/>
</dbReference>
<keyword evidence="8 12" id="KW-0408">Iron</keyword>
<dbReference type="PIRSF" id="PIRSF006816">
    <property type="entry name" value="Cyc3_hyd_g"/>
    <property type="match status" value="1"/>
</dbReference>
<evidence type="ECO:0000256" key="9">
    <source>
        <dbReference type="ARBA" id="ARBA00023014"/>
    </source>
</evidence>
<name>A0A4U7JNG6_9FIRM</name>
<dbReference type="CDD" id="cd06218">
    <property type="entry name" value="DHOD_e_trans"/>
    <property type="match status" value="1"/>
</dbReference>
<dbReference type="InterPro" id="IPR037117">
    <property type="entry name" value="Dihydroorotate_DH_ele_sf"/>
</dbReference>
<keyword evidence="6 11" id="KW-0274">FAD</keyword>
<dbReference type="KEGG" id="rher:EHE19_008865"/>
<dbReference type="InterPro" id="IPR039261">
    <property type="entry name" value="FNR_nucleotide-bd"/>
</dbReference>
<dbReference type="InterPro" id="IPR050353">
    <property type="entry name" value="PyrK_electron_transfer"/>
</dbReference>
<dbReference type="InterPro" id="IPR019480">
    <property type="entry name" value="Dihydroorotate_DH_Fe-S-bd"/>
</dbReference>
<comment type="cofactor">
    <cofactor evidence="10">
        <name>[2Fe-2S] cluster</name>
        <dbReference type="ChEBI" id="CHEBI:190135"/>
    </cofactor>
</comment>
<comment type="cofactor">
    <cofactor evidence="11">
        <name>FAD</name>
        <dbReference type="ChEBI" id="CHEBI:57692"/>
    </cofactor>
    <text evidence="11">Binds 1 FAD per subunit.</text>
</comment>
<dbReference type="Gene3D" id="3.40.50.80">
    <property type="entry name" value="Nucleotide-binding domain of ferredoxin-NADP reductase (FNR) module"/>
    <property type="match status" value="1"/>
</dbReference>
<accession>A0A4U7JNG6</accession>
<dbReference type="Proteomes" id="UP000306409">
    <property type="component" value="Chromosome"/>
</dbReference>
<evidence type="ECO:0000256" key="1">
    <source>
        <dbReference type="ARBA" id="ARBA00006422"/>
    </source>
</evidence>
<dbReference type="Gene3D" id="2.10.240.10">
    <property type="entry name" value="Dihydroorotate dehydrogenase, electron transfer subunit"/>
    <property type="match status" value="1"/>
</dbReference>
<keyword evidence="3 11" id="KW-0285">Flavoprotein</keyword>
<comment type="cofactor">
    <cofactor evidence="12">
        <name>[2Fe-2S] cluster</name>
        <dbReference type="ChEBI" id="CHEBI:190135"/>
    </cofactor>
    <text evidence="12">Binds 1 [2Fe-2S] cluster per subunit.</text>
</comment>
<dbReference type="RefSeq" id="WP_137696279.1">
    <property type="nucleotide sequence ID" value="NZ_CP061336.1"/>
</dbReference>
<dbReference type="PANTHER" id="PTHR43513">
    <property type="entry name" value="DIHYDROOROTATE DEHYDROGENASE B (NAD(+)), ELECTRON TRANSFER SUBUNIT"/>
    <property type="match status" value="1"/>
</dbReference>
<comment type="similarity">
    <text evidence="1">Belongs to the PyrK family.</text>
</comment>
<evidence type="ECO:0000256" key="10">
    <source>
        <dbReference type="ARBA" id="ARBA00034078"/>
    </source>
</evidence>
<keyword evidence="5 12" id="KW-0479">Metal-binding</keyword>
<evidence type="ECO:0000256" key="2">
    <source>
        <dbReference type="ARBA" id="ARBA00022448"/>
    </source>
</evidence>
<dbReference type="GO" id="GO:0050660">
    <property type="term" value="F:flavin adenine dinucleotide binding"/>
    <property type="evidence" value="ECO:0007669"/>
    <property type="project" value="InterPro"/>
</dbReference>
<evidence type="ECO:0000256" key="7">
    <source>
        <dbReference type="ARBA" id="ARBA00022982"/>
    </source>
</evidence>
<dbReference type="AlphaFoldDB" id="A0A4U7JNG6"/>
<evidence type="ECO:0000256" key="8">
    <source>
        <dbReference type="ARBA" id="ARBA00023004"/>
    </source>
</evidence>
<dbReference type="GO" id="GO:0016491">
    <property type="term" value="F:oxidoreductase activity"/>
    <property type="evidence" value="ECO:0007669"/>
    <property type="project" value="InterPro"/>
</dbReference>
<dbReference type="InterPro" id="IPR012165">
    <property type="entry name" value="Cyt_c3_hydrogenase_gsu"/>
</dbReference>
<dbReference type="GO" id="GO:0046872">
    <property type="term" value="F:metal ion binding"/>
    <property type="evidence" value="ECO:0007669"/>
    <property type="project" value="UniProtKB-KW"/>
</dbReference>
<feature type="binding site" evidence="11">
    <location>
        <begin position="69"/>
        <end position="71"/>
    </location>
    <ligand>
        <name>FAD</name>
        <dbReference type="ChEBI" id="CHEBI:57692"/>
    </ligand>
</feature>
<evidence type="ECO:0000256" key="5">
    <source>
        <dbReference type="ARBA" id="ARBA00022723"/>
    </source>
</evidence>
<evidence type="ECO:0000256" key="6">
    <source>
        <dbReference type="ARBA" id="ARBA00022827"/>
    </source>
</evidence>
<evidence type="ECO:0000313" key="13">
    <source>
        <dbReference type="EMBL" id="QNU68491.1"/>
    </source>
</evidence>
<dbReference type="Pfam" id="PF10418">
    <property type="entry name" value="DHODB_Fe-S_bind"/>
    <property type="match status" value="1"/>
</dbReference>